<dbReference type="SUPFAM" id="SSF46689">
    <property type="entry name" value="Homeodomain-like"/>
    <property type="match status" value="3"/>
</dbReference>
<feature type="compositionally biased region" description="Polar residues" evidence="2">
    <location>
        <begin position="267"/>
        <end position="276"/>
    </location>
</feature>
<feature type="compositionally biased region" description="Basic and acidic residues" evidence="2">
    <location>
        <begin position="1"/>
        <end position="10"/>
    </location>
</feature>
<dbReference type="Proteomes" id="UP000324705">
    <property type="component" value="Chromosome 7B"/>
</dbReference>
<feature type="compositionally biased region" description="Basic residues" evidence="2">
    <location>
        <begin position="226"/>
        <end position="235"/>
    </location>
</feature>
<proteinExistence type="predicted"/>
<feature type="domain" description="Myb-like" evidence="3">
    <location>
        <begin position="667"/>
        <end position="735"/>
    </location>
</feature>
<protein>
    <submittedName>
        <fullName evidence="5">Uncharacterized protein</fullName>
    </submittedName>
</protein>
<evidence type="ECO:0000259" key="3">
    <source>
        <dbReference type="PROSITE" id="PS50090"/>
    </source>
</evidence>
<evidence type="ECO:0000259" key="4">
    <source>
        <dbReference type="PROSITE" id="PS51294"/>
    </source>
</evidence>
<feature type="compositionally biased region" description="Basic and acidic residues" evidence="2">
    <location>
        <begin position="35"/>
        <end position="55"/>
    </location>
</feature>
<dbReference type="InterPro" id="IPR009057">
    <property type="entry name" value="Homeodomain-like_sf"/>
</dbReference>
<dbReference type="CDD" id="cd00167">
    <property type="entry name" value="SANT"/>
    <property type="match status" value="2"/>
</dbReference>
<keyword evidence="6" id="KW-1185">Reference proteome</keyword>
<dbReference type="EMBL" id="LT934124">
    <property type="protein sequence ID" value="VAI85417.1"/>
    <property type="molecule type" value="Genomic_DNA"/>
</dbReference>
<dbReference type="PANTHER" id="PTHR47430:SF4">
    <property type="entry name" value="GB|AAC33480.1"/>
    <property type="match status" value="1"/>
</dbReference>
<evidence type="ECO:0000313" key="5">
    <source>
        <dbReference type="EMBL" id="VAI85417.1"/>
    </source>
</evidence>
<dbReference type="PANTHER" id="PTHR47430">
    <property type="entry name" value="GB|AAC33480.1"/>
    <property type="match status" value="1"/>
</dbReference>
<sequence>MDGERVERGSRHPKKKGKHRHEEGKAKDKSKRHRDKEATGTDVASDIRENGKEEAVIGIAEEGEGRKSKKGKGRHEEKNKVNVSVVSGSIENGAGEEQAKKSGSMAMKPCSEGATDKVNVKKDKKKKDKKKEKEAEATEQKQSFDTTVGKEQAEPSSLMAVKPRVDFAEGDTSKDNVKKDKKKKKEEKKEEKEAETTGQKQTFDTTVENSGAEPTERDTVDGKQSSKSKKSKRKHNDGAPAVEVSAGDQIVTREDKKRRKEPVVLEASNQTQNTNEGENREIKKRGKESSKASPDFSENASAGGEEAGLGVNNDKKKKKSKGIGGGKKKKEKAARSTKGKRVSSADSVEMFRTEGGDGDGIGGRKKKEKAAPSKKKGKRVSFADSAEVFSIEGGNNEEDVSSDESKRVHGRFTPEEDATLMEAMRGYAEMKQLGEKGLEMIGSCRKYPELKGCWDDIAKSLPHRPYLAIYRRAHTLLYRSTGCKWTHEEKEQIQQFVEKNGTDWKTLAQELGKSEIHVKHAWRRIKPKKKKGADDEEDVSGSESELVHGHRFTAEEDAILMEAMRDYAELKQLGEKGLEMIGSCSKYPELKGCWDDIAKSLPHRPHEAIYHRARILLYRGAERKWTDDEKEKIRRFVEINGTDWKTLARELGKSEIHVKDTWRRMKPKNLKKGRWTQDEHQNLFDLVNLDLRLKAHQIKNPDHRMLRDNISWEAISDKLTTRNHKNCCLKWYETLASPMVKEGIWSDVDDYLLVEAFKRLMLSVLKMLTGTAYLITGLGRFVVKDGTRWSAPLVATGRSLSSNKWKCCRGATAQK</sequence>
<dbReference type="InterPro" id="IPR001005">
    <property type="entry name" value="SANT/Myb"/>
</dbReference>
<feature type="compositionally biased region" description="Basic and acidic residues" evidence="2">
    <location>
        <begin position="163"/>
        <end position="178"/>
    </location>
</feature>
<organism evidence="5 6">
    <name type="scientific">Triticum turgidum subsp. durum</name>
    <name type="common">Durum wheat</name>
    <name type="synonym">Triticum durum</name>
    <dbReference type="NCBI Taxonomy" id="4567"/>
    <lineage>
        <taxon>Eukaryota</taxon>
        <taxon>Viridiplantae</taxon>
        <taxon>Streptophyta</taxon>
        <taxon>Embryophyta</taxon>
        <taxon>Tracheophyta</taxon>
        <taxon>Spermatophyta</taxon>
        <taxon>Magnoliopsida</taxon>
        <taxon>Liliopsida</taxon>
        <taxon>Poales</taxon>
        <taxon>Poaceae</taxon>
        <taxon>BOP clade</taxon>
        <taxon>Pooideae</taxon>
        <taxon>Triticodae</taxon>
        <taxon>Triticeae</taxon>
        <taxon>Triticinae</taxon>
        <taxon>Triticum</taxon>
    </lineage>
</organism>
<dbReference type="GO" id="GO:0003677">
    <property type="term" value="F:DNA binding"/>
    <property type="evidence" value="ECO:0007669"/>
    <property type="project" value="UniProtKB-KW"/>
</dbReference>
<dbReference type="PROSITE" id="PS50090">
    <property type="entry name" value="MYB_LIKE"/>
    <property type="match status" value="3"/>
</dbReference>
<gene>
    <name evidence="5" type="ORF">TRITD_7Bv1G054290</name>
</gene>
<feature type="domain" description="HTH myb-type" evidence="4">
    <location>
        <begin position="623"/>
        <end position="670"/>
    </location>
</feature>
<evidence type="ECO:0000313" key="6">
    <source>
        <dbReference type="Proteomes" id="UP000324705"/>
    </source>
</evidence>
<evidence type="ECO:0000256" key="1">
    <source>
        <dbReference type="ARBA" id="ARBA00023125"/>
    </source>
</evidence>
<dbReference type="Gramene" id="TRITD7Bv1G054290.1">
    <property type="protein sequence ID" value="TRITD7Bv1G054290.1"/>
    <property type="gene ID" value="TRITD7Bv1G054290"/>
</dbReference>
<reference evidence="5 6" key="1">
    <citation type="submission" date="2017-09" db="EMBL/GenBank/DDBJ databases">
        <authorList>
            <consortium name="International Durum Wheat Genome Sequencing Consortium (IDWGSC)"/>
            <person name="Milanesi L."/>
        </authorList>
    </citation>
    <scope>NUCLEOTIDE SEQUENCE [LARGE SCALE GENOMIC DNA]</scope>
    <source>
        <strain evidence="6">cv. Svevo</strain>
    </source>
</reference>
<feature type="domain" description="HTH myb-type" evidence="4">
    <location>
        <begin position="483"/>
        <end position="530"/>
    </location>
</feature>
<dbReference type="AlphaFoldDB" id="A0A9R0ZZM6"/>
<feature type="region of interest" description="Disordered" evidence="2">
    <location>
        <begin position="527"/>
        <end position="547"/>
    </location>
</feature>
<feature type="region of interest" description="Disordered" evidence="2">
    <location>
        <begin position="1"/>
        <end position="379"/>
    </location>
</feature>
<dbReference type="Gene3D" id="1.10.10.60">
    <property type="entry name" value="Homeodomain-like"/>
    <property type="match status" value="3"/>
</dbReference>
<dbReference type="Pfam" id="PF13921">
    <property type="entry name" value="Myb_DNA-bind_6"/>
    <property type="match status" value="2"/>
</dbReference>
<feature type="compositionally biased region" description="Polar residues" evidence="2">
    <location>
        <begin position="196"/>
        <end position="209"/>
    </location>
</feature>
<feature type="domain" description="Myb-like" evidence="3">
    <location>
        <begin position="484"/>
        <end position="526"/>
    </location>
</feature>
<accession>A0A9R0ZZM6</accession>
<feature type="domain" description="Myb-like" evidence="3">
    <location>
        <begin position="624"/>
        <end position="666"/>
    </location>
</feature>
<keyword evidence="1" id="KW-0238">DNA-binding</keyword>
<dbReference type="PROSITE" id="PS51294">
    <property type="entry name" value="HTH_MYB"/>
    <property type="match status" value="2"/>
</dbReference>
<feature type="compositionally biased region" description="Basic residues" evidence="2">
    <location>
        <begin position="315"/>
        <end position="341"/>
    </location>
</feature>
<name>A0A9R0ZZM6_TRITD</name>
<dbReference type="InterPro" id="IPR017930">
    <property type="entry name" value="Myb_dom"/>
</dbReference>
<evidence type="ECO:0000256" key="2">
    <source>
        <dbReference type="SAM" id="MobiDB-lite"/>
    </source>
</evidence>
<feature type="compositionally biased region" description="Basic residues" evidence="2">
    <location>
        <begin position="363"/>
        <end position="379"/>
    </location>
</feature>
<dbReference type="SMART" id="SM00717">
    <property type="entry name" value="SANT"/>
    <property type="match status" value="5"/>
</dbReference>